<protein>
    <recommendedName>
        <fullName evidence="5">MRH domain-containing protein</fullName>
    </recommendedName>
</protein>
<dbReference type="AlphaFoldDB" id="A0A1R3GBF3"/>
<organism evidence="6 7">
    <name type="scientific">Corchorus olitorius</name>
    <dbReference type="NCBI Taxonomy" id="93759"/>
    <lineage>
        <taxon>Eukaryota</taxon>
        <taxon>Viridiplantae</taxon>
        <taxon>Streptophyta</taxon>
        <taxon>Embryophyta</taxon>
        <taxon>Tracheophyta</taxon>
        <taxon>Spermatophyta</taxon>
        <taxon>Magnoliopsida</taxon>
        <taxon>eudicotyledons</taxon>
        <taxon>Gunneridae</taxon>
        <taxon>Pentapetalae</taxon>
        <taxon>rosids</taxon>
        <taxon>malvids</taxon>
        <taxon>Malvales</taxon>
        <taxon>Malvaceae</taxon>
        <taxon>Grewioideae</taxon>
        <taxon>Apeibeae</taxon>
        <taxon>Corchorus</taxon>
    </lineage>
</organism>
<dbReference type="Proteomes" id="UP000187203">
    <property type="component" value="Unassembled WGS sequence"/>
</dbReference>
<dbReference type="PROSITE" id="PS51914">
    <property type="entry name" value="MRH"/>
    <property type="match status" value="1"/>
</dbReference>
<dbReference type="EMBL" id="AWUE01022984">
    <property type="protein sequence ID" value="OMO55340.1"/>
    <property type="molecule type" value="Genomic_DNA"/>
</dbReference>
<feature type="coiled-coil region" evidence="3">
    <location>
        <begin position="178"/>
        <end position="226"/>
    </location>
</feature>
<keyword evidence="2" id="KW-1015">Disulfide bond</keyword>
<proteinExistence type="predicted"/>
<dbReference type="InterPro" id="IPR039794">
    <property type="entry name" value="Gtb1-like"/>
</dbReference>
<dbReference type="InterPro" id="IPR009011">
    <property type="entry name" value="Man6P_isomerase_rcpt-bd_dom_sf"/>
</dbReference>
<evidence type="ECO:0000313" key="7">
    <source>
        <dbReference type="Proteomes" id="UP000187203"/>
    </source>
</evidence>
<comment type="caution">
    <text evidence="6">The sequence shown here is derived from an EMBL/GenBank/DDBJ whole genome shotgun (WGS) entry which is preliminary data.</text>
</comment>
<gene>
    <name evidence="6" type="ORF">COLO4_36028</name>
</gene>
<keyword evidence="1" id="KW-0732">Signal</keyword>
<feature type="domain" description="MRH" evidence="5">
    <location>
        <begin position="469"/>
        <end position="564"/>
    </location>
</feature>
<keyword evidence="3" id="KW-0175">Coiled coil</keyword>
<evidence type="ECO:0000313" key="6">
    <source>
        <dbReference type="EMBL" id="OMO55340.1"/>
    </source>
</evidence>
<dbReference type="GO" id="GO:0017177">
    <property type="term" value="C:glucosidase II complex"/>
    <property type="evidence" value="ECO:0007669"/>
    <property type="project" value="TreeGrafter"/>
</dbReference>
<name>A0A1R3GBF3_9ROSI</name>
<dbReference type="STRING" id="93759.A0A1R3GBF3"/>
<feature type="compositionally biased region" description="Basic and acidic residues" evidence="4">
    <location>
        <begin position="363"/>
        <end position="382"/>
    </location>
</feature>
<dbReference type="InterPro" id="IPR036607">
    <property type="entry name" value="PRKCSH"/>
</dbReference>
<dbReference type="Pfam" id="PF13015">
    <property type="entry name" value="PRKCSH_1"/>
    <property type="match status" value="1"/>
</dbReference>
<dbReference type="OrthoDB" id="28322at2759"/>
<dbReference type="SUPFAM" id="SSF50911">
    <property type="entry name" value="Mannose 6-phosphate receptor domain"/>
    <property type="match status" value="1"/>
</dbReference>
<accession>A0A1R3GBF3</accession>
<evidence type="ECO:0000256" key="4">
    <source>
        <dbReference type="SAM" id="MobiDB-lite"/>
    </source>
</evidence>
<dbReference type="GO" id="GO:0006491">
    <property type="term" value="P:N-glycan processing"/>
    <property type="evidence" value="ECO:0007669"/>
    <property type="project" value="TreeGrafter"/>
</dbReference>
<keyword evidence="7" id="KW-1185">Reference proteome</keyword>
<sequence length="588" mass="67023">MANSNPLTNLRCHHCAGPLSKEMETSEWTVAPLVRDSFSMIGSAVGGTTSAFYGFNHVMPIVRRWVKGPMWVHFLIGAPPVIVFSSACAGLTDEDYFKGEIIKCKNGAKKFTRIQLNDDFCDCPDGTDEPDCCDGSDEYDGKVKCPNTCWEAGNVARDKLKKKIEMYHEGVALRKQEIQKAKQAIARDNAELLGLKNEKEVLQKLVKQLEEQIQKLEQKERLEKEDKMKDAFTENVENEKSGPEENVDSQKEALKISHDEKWGFQGKLYPISLSVCGFSLFSNFGLSYLRSAWFPLLALFQPYIIPHSISCFVAFDCTIKDYSREKKKESTEGLSREELGRLVASRWTGKKTEDQVGEINTAKSDKEESAEDDHQEKGRNDAGDENSVSGTEILSHQSWLDKIQEAAQNLLQSVSLFSAHVANLDLNQVRDEYNNYTARLSDIESRILCLTEKFKYDFGIEKEFYLFYDHCFESKQDKYVYKVCPFKRATQEEGSSETRLGNWEKFGNSYRMMLFTNGEGCWNGPDRSLKVKLRCGLKTELTGVDEPSRCEYVALLYTPALCLEQKLKEFEQKLESMYKEQPGSHDEL</sequence>
<feature type="region of interest" description="Disordered" evidence="4">
    <location>
        <begin position="354"/>
        <end position="388"/>
    </location>
</feature>
<dbReference type="PANTHER" id="PTHR12630">
    <property type="entry name" value="N-LINKED OLIGOSACCHARIDE PROCESSING"/>
    <property type="match status" value="1"/>
</dbReference>
<evidence type="ECO:0000256" key="1">
    <source>
        <dbReference type="ARBA" id="ARBA00022729"/>
    </source>
</evidence>
<reference evidence="7" key="1">
    <citation type="submission" date="2013-09" db="EMBL/GenBank/DDBJ databases">
        <title>Corchorus olitorius genome sequencing.</title>
        <authorList>
            <person name="Alam M."/>
            <person name="Haque M.S."/>
            <person name="Islam M.S."/>
            <person name="Emdad E.M."/>
            <person name="Islam M.M."/>
            <person name="Ahmed B."/>
            <person name="Halim A."/>
            <person name="Hossen Q.M.M."/>
            <person name="Hossain M.Z."/>
            <person name="Ahmed R."/>
            <person name="Khan M.M."/>
            <person name="Islam R."/>
            <person name="Rashid M.M."/>
            <person name="Khan S.A."/>
            <person name="Rahman M.S."/>
            <person name="Alam M."/>
            <person name="Yahiya A.S."/>
            <person name="Khan M.S."/>
            <person name="Azam M.S."/>
            <person name="Haque T."/>
            <person name="Lashkar M.Z.H."/>
            <person name="Akhand A.I."/>
            <person name="Morshed G."/>
            <person name="Roy S."/>
            <person name="Uddin K.S."/>
            <person name="Rabeya T."/>
            <person name="Hossain A.S."/>
            <person name="Chowdhury A."/>
            <person name="Snigdha A.R."/>
            <person name="Mortoza M.S."/>
            <person name="Matin S.A."/>
            <person name="Hoque S.M.E."/>
            <person name="Islam M.K."/>
            <person name="Roy D.K."/>
            <person name="Haider R."/>
            <person name="Moosa M.M."/>
            <person name="Elias S.M."/>
            <person name="Hasan A.M."/>
            <person name="Jahan S."/>
            <person name="Shafiuddin M."/>
            <person name="Mahmood N."/>
            <person name="Shommy N.S."/>
        </authorList>
    </citation>
    <scope>NUCLEOTIDE SEQUENCE [LARGE SCALE GENOMIC DNA]</scope>
    <source>
        <strain evidence="7">cv. O-4</strain>
    </source>
</reference>
<evidence type="ECO:0000256" key="3">
    <source>
        <dbReference type="SAM" id="Coils"/>
    </source>
</evidence>
<dbReference type="InterPro" id="IPR044865">
    <property type="entry name" value="MRH_dom"/>
</dbReference>
<evidence type="ECO:0000256" key="2">
    <source>
        <dbReference type="ARBA" id="ARBA00023157"/>
    </source>
</evidence>
<dbReference type="Gene3D" id="2.70.130.10">
    <property type="entry name" value="Mannose-6-phosphate receptor binding domain"/>
    <property type="match status" value="1"/>
</dbReference>
<dbReference type="PANTHER" id="PTHR12630:SF16">
    <property type="entry name" value="GLUCOSIDASE 2 SUBUNIT BETA"/>
    <property type="match status" value="1"/>
</dbReference>
<evidence type="ECO:0000259" key="5">
    <source>
        <dbReference type="PROSITE" id="PS51914"/>
    </source>
</evidence>